<dbReference type="RefSeq" id="WP_188799299.1">
    <property type="nucleotide sequence ID" value="NZ_BMIZ01000001.1"/>
</dbReference>
<feature type="transmembrane region" description="Helical" evidence="1">
    <location>
        <begin position="132"/>
        <end position="156"/>
    </location>
</feature>
<accession>A0ABX7GNM5</accession>
<gene>
    <name evidence="2" type="ORF">ISN74_10655</name>
</gene>
<sequence length="236" mass="25536">MNARDAQFYARVAGILLVVSLVAGGFGESYVPDKLMAANDPVEVARTMAASVGLFRASFAVYLIEAMCDVTLTAIFYILLRPVSRPLSLIVVCFGILSTATFAAGEIFYFSAALPVIDSDVAKALTPDARTAFIYLCLTVYGYVFSIFAAFYGIAVMLRGYLIFRSGYLPRVLGALIMLGGASFIVKNFTAVLMPQCDSALMVLPMLIAMASMAFWFIAKGIDCAGWQQLQGVQER</sequence>
<feature type="transmembrane region" description="Helical" evidence="1">
    <location>
        <begin position="168"/>
        <end position="187"/>
    </location>
</feature>
<evidence type="ECO:0000313" key="2">
    <source>
        <dbReference type="EMBL" id="QRN51977.1"/>
    </source>
</evidence>
<keyword evidence="3" id="KW-1185">Reference proteome</keyword>
<proteinExistence type="predicted"/>
<protein>
    <submittedName>
        <fullName evidence="2">DUF4386 domain-containing protein</fullName>
    </submittedName>
</protein>
<keyword evidence="1" id="KW-0812">Transmembrane</keyword>
<evidence type="ECO:0000256" key="1">
    <source>
        <dbReference type="SAM" id="Phobius"/>
    </source>
</evidence>
<feature type="transmembrane region" description="Helical" evidence="1">
    <location>
        <begin position="59"/>
        <end position="80"/>
    </location>
</feature>
<name>A0ABX7GNM5_9GAMM</name>
<keyword evidence="1" id="KW-1133">Transmembrane helix</keyword>
<organism evidence="2 3">
    <name type="scientific">Dyella caseinilytica</name>
    <dbReference type="NCBI Taxonomy" id="1849581"/>
    <lineage>
        <taxon>Bacteria</taxon>
        <taxon>Pseudomonadati</taxon>
        <taxon>Pseudomonadota</taxon>
        <taxon>Gammaproteobacteria</taxon>
        <taxon>Lysobacterales</taxon>
        <taxon>Rhodanobacteraceae</taxon>
        <taxon>Dyella</taxon>
    </lineage>
</organism>
<dbReference type="Pfam" id="PF14329">
    <property type="entry name" value="DUF4386"/>
    <property type="match status" value="1"/>
</dbReference>
<reference evidence="2 3" key="1">
    <citation type="submission" date="2020-10" db="EMBL/GenBank/DDBJ databases">
        <title>Phylogeny of dyella-like bacteria.</title>
        <authorList>
            <person name="Fu J."/>
        </authorList>
    </citation>
    <scope>NUCLEOTIDE SEQUENCE [LARGE SCALE GENOMIC DNA]</scope>
    <source>
        <strain evidence="2 3">DHOB09</strain>
    </source>
</reference>
<feature type="transmembrane region" description="Helical" evidence="1">
    <location>
        <begin position="87"/>
        <end position="112"/>
    </location>
</feature>
<feature type="transmembrane region" description="Helical" evidence="1">
    <location>
        <begin position="199"/>
        <end position="219"/>
    </location>
</feature>
<keyword evidence="1" id="KW-0472">Membrane</keyword>
<dbReference type="InterPro" id="IPR025495">
    <property type="entry name" value="DUF4386"/>
</dbReference>
<evidence type="ECO:0000313" key="3">
    <source>
        <dbReference type="Proteomes" id="UP000663181"/>
    </source>
</evidence>
<dbReference type="Proteomes" id="UP000663181">
    <property type="component" value="Chromosome"/>
</dbReference>
<dbReference type="EMBL" id="CP064030">
    <property type="protein sequence ID" value="QRN51977.1"/>
    <property type="molecule type" value="Genomic_DNA"/>
</dbReference>